<gene>
    <name evidence="1" type="ORF">TNCV_4337951</name>
</gene>
<dbReference type="EMBL" id="BMAU01021341">
    <property type="protein sequence ID" value="GFY16794.1"/>
    <property type="molecule type" value="Genomic_DNA"/>
</dbReference>
<accession>A0A8X6VQ74</accession>
<name>A0A8X6VQ74_TRICX</name>
<proteinExistence type="predicted"/>
<evidence type="ECO:0000313" key="2">
    <source>
        <dbReference type="Proteomes" id="UP000887159"/>
    </source>
</evidence>
<keyword evidence="2" id="KW-1185">Reference proteome</keyword>
<dbReference type="Proteomes" id="UP000887159">
    <property type="component" value="Unassembled WGS sequence"/>
</dbReference>
<evidence type="ECO:0000313" key="1">
    <source>
        <dbReference type="EMBL" id="GFY16794.1"/>
    </source>
</evidence>
<organism evidence="1 2">
    <name type="scientific">Trichonephila clavipes</name>
    <name type="common">Golden silk orbweaver</name>
    <name type="synonym">Nephila clavipes</name>
    <dbReference type="NCBI Taxonomy" id="2585209"/>
    <lineage>
        <taxon>Eukaryota</taxon>
        <taxon>Metazoa</taxon>
        <taxon>Ecdysozoa</taxon>
        <taxon>Arthropoda</taxon>
        <taxon>Chelicerata</taxon>
        <taxon>Arachnida</taxon>
        <taxon>Araneae</taxon>
        <taxon>Araneomorphae</taxon>
        <taxon>Entelegynae</taxon>
        <taxon>Araneoidea</taxon>
        <taxon>Nephilidae</taxon>
        <taxon>Trichonephila</taxon>
    </lineage>
</organism>
<dbReference type="AlphaFoldDB" id="A0A8X6VQ74"/>
<comment type="caution">
    <text evidence="1">The sequence shown here is derived from an EMBL/GenBank/DDBJ whole genome shotgun (WGS) entry which is preliminary data.</text>
</comment>
<sequence length="116" mass="13203">MQLSRMENTTFAMPSIIDSHDIGLRTVLQSRCPKRNSYSKPNFAKEFRSSRILRHYWSPHTCVCSEISLGRYLRKGLASVFPLFKPHRACVGCFGETPRSKVMPSEEHQIAETGTA</sequence>
<reference evidence="1" key="1">
    <citation type="submission" date="2020-08" db="EMBL/GenBank/DDBJ databases">
        <title>Multicomponent nature underlies the extraordinary mechanical properties of spider dragline silk.</title>
        <authorList>
            <person name="Kono N."/>
            <person name="Nakamura H."/>
            <person name="Mori M."/>
            <person name="Yoshida Y."/>
            <person name="Ohtoshi R."/>
            <person name="Malay A.D."/>
            <person name="Moran D.A.P."/>
            <person name="Tomita M."/>
            <person name="Numata K."/>
            <person name="Arakawa K."/>
        </authorList>
    </citation>
    <scope>NUCLEOTIDE SEQUENCE</scope>
</reference>
<protein>
    <submittedName>
        <fullName evidence="1">Uncharacterized protein</fullName>
    </submittedName>
</protein>